<dbReference type="GO" id="GO:0016020">
    <property type="term" value="C:membrane"/>
    <property type="evidence" value="ECO:0007669"/>
    <property type="project" value="InterPro"/>
</dbReference>
<dbReference type="EMBL" id="FNDJ01000010">
    <property type="protein sequence ID" value="SDJ40558.1"/>
    <property type="molecule type" value="Genomic_DNA"/>
</dbReference>
<evidence type="ECO:0000313" key="5">
    <source>
        <dbReference type="Proteomes" id="UP000199202"/>
    </source>
</evidence>
<reference evidence="4 5" key="1">
    <citation type="submission" date="2016-10" db="EMBL/GenBank/DDBJ databases">
        <authorList>
            <person name="de Groot N.N."/>
        </authorList>
    </citation>
    <scope>NUCLEOTIDE SEQUENCE [LARGE SCALE GENOMIC DNA]</scope>
    <source>
        <strain evidence="4 5">CGMCC 4.6533</strain>
    </source>
</reference>
<organism evidence="4 5">
    <name type="scientific">Nonomuraea jiangxiensis</name>
    <dbReference type="NCBI Taxonomy" id="633440"/>
    <lineage>
        <taxon>Bacteria</taxon>
        <taxon>Bacillati</taxon>
        <taxon>Actinomycetota</taxon>
        <taxon>Actinomycetes</taxon>
        <taxon>Streptosporangiales</taxon>
        <taxon>Streptosporangiaceae</taxon>
        <taxon>Nonomuraea</taxon>
    </lineage>
</organism>
<feature type="transmembrane region" description="Helical" evidence="2">
    <location>
        <begin position="273"/>
        <end position="292"/>
    </location>
</feature>
<protein>
    <submittedName>
        <fullName evidence="4">Chloramphenicol-sensitive protein RarD</fullName>
    </submittedName>
</protein>
<evidence type="ECO:0000256" key="1">
    <source>
        <dbReference type="ARBA" id="ARBA00007362"/>
    </source>
</evidence>
<feature type="transmembrane region" description="Helical" evidence="2">
    <location>
        <begin position="75"/>
        <end position="95"/>
    </location>
</feature>
<dbReference type="InterPro" id="IPR000620">
    <property type="entry name" value="EamA_dom"/>
</dbReference>
<accession>A0A1G8TGB5</accession>
<feature type="transmembrane region" description="Helical" evidence="2">
    <location>
        <begin position="40"/>
        <end position="63"/>
    </location>
</feature>
<dbReference type="OrthoDB" id="369870at2"/>
<keyword evidence="2" id="KW-0812">Transmembrane</keyword>
<feature type="transmembrane region" description="Helical" evidence="2">
    <location>
        <begin position="216"/>
        <end position="235"/>
    </location>
</feature>
<evidence type="ECO:0000256" key="2">
    <source>
        <dbReference type="SAM" id="Phobius"/>
    </source>
</evidence>
<evidence type="ECO:0000259" key="3">
    <source>
        <dbReference type="Pfam" id="PF00892"/>
    </source>
</evidence>
<name>A0A1G8TGB5_9ACTN</name>
<feature type="transmembrane region" description="Helical" evidence="2">
    <location>
        <begin position="155"/>
        <end position="171"/>
    </location>
</feature>
<evidence type="ECO:0000313" key="4">
    <source>
        <dbReference type="EMBL" id="SDJ40558.1"/>
    </source>
</evidence>
<gene>
    <name evidence="4" type="ORF">SAMN05421869_110176</name>
</gene>
<feature type="transmembrane region" description="Helical" evidence="2">
    <location>
        <begin position="107"/>
        <end position="124"/>
    </location>
</feature>
<proteinExistence type="inferred from homology"/>
<dbReference type="Pfam" id="PF00892">
    <property type="entry name" value="EamA"/>
    <property type="match status" value="1"/>
</dbReference>
<feature type="transmembrane region" description="Helical" evidence="2">
    <location>
        <begin position="183"/>
        <end position="204"/>
    </location>
</feature>
<dbReference type="SUPFAM" id="SSF103481">
    <property type="entry name" value="Multidrug resistance efflux transporter EmrE"/>
    <property type="match status" value="2"/>
</dbReference>
<dbReference type="InterPro" id="IPR037185">
    <property type="entry name" value="EmrE-like"/>
</dbReference>
<keyword evidence="2" id="KW-1133">Transmembrane helix</keyword>
<dbReference type="Proteomes" id="UP000199202">
    <property type="component" value="Unassembled WGS sequence"/>
</dbReference>
<feature type="domain" description="EamA" evidence="3">
    <location>
        <begin position="14"/>
        <end position="147"/>
    </location>
</feature>
<dbReference type="AlphaFoldDB" id="A0A1G8TGB5"/>
<sequence length="315" mass="33563">MSTVRPRATVLGGAAMALANVILGASSLYWRALSHVSPTALLGYRILISLVTLGVALAVLKRIKPVFDAAFNGRLLLLHLMAAVLVSANWLTFIWGSVHGHVLETGLGYLIAPAVTIVLGAGVMRERLDPVRVVALVLCLIGIILLIARSHELEWWVYVTIGTTWGIYSFLKKLTTADPFTGLTLETAILAVGVGVAILASTYSLAPGPDADTSDFVLLALCGVVSVTPLWLISFGAKKITLSTAGFLQYVLPTTQLVVALVFYGQQPSGNTLVSYATVWLSLILILVYPLLHTRRAGNTATKPPALAEDRRAGP</sequence>
<comment type="similarity">
    <text evidence="1">Belongs to the EamA transporter family.</text>
</comment>
<keyword evidence="5" id="KW-1185">Reference proteome</keyword>
<keyword evidence="2" id="KW-0472">Membrane</keyword>
<feature type="transmembrane region" description="Helical" evidence="2">
    <location>
        <begin position="247"/>
        <end position="267"/>
    </location>
</feature>
<dbReference type="STRING" id="633440.SAMN05421869_110176"/>
<feature type="transmembrane region" description="Helical" evidence="2">
    <location>
        <begin position="131"/>
        <end position="149"/>
    </location>
</feature>